<evidence type="ECO:0000313" key="4">
    <source>
        <dbReference type="Proteomes" id="UP000291116"/>
    </source>
</evidence>
<sequence>MRLLLFLFVLFSATTNSMGNPAAATVGAPVAPPTEKPVAPPSEKPEPADPTPRPTPAAAIVGAPVAPPTEKPVAPPSEKPEPADPTPRPTPAPTLSNFRIMFRQDLFEDVVKDDNSITFSLRFEHFSDPCTGCSLVARFYSYTDENRCVTSNDSETPIPQIAYDTEMPKNAYHEITRVDIELPLQEWEDNNDDDIKLCIRFGIEYPVTNEVVSHIDLPMTINAHNGEYVGSFSASGQLADDSDNVVTSLTDIQVSDKVDVQAFLCGVPGVQGITGLGTPSATHYKVGQKFRICVDIMEVDHTYYVDNIKKMVCKVEGQYEKTIIEDGMATDGLTDVKWSGDVSEGWIQGIGVERQKVSGGVTGSVVTSTVVSGYVGADAGTIQCEGTVEARLWAEANALYSLDNDVEVHYIHTLPIGVAFKECYDLCELESYWYYGLQCLNIDEGVIDCVCSNPNYVSGGSVDVFHYPELPRRIEQTDQFTKNRNSGECSDIEIYSGFFLGGFNYHPFVYETTYKRRLQESNAETESEEFGFSITIGIQNEVDDLSRLQDLAAPGADPKVWTIADLVAGLATAVALAMAAI</sequence>
<feature type="compositionally biased region" description="Pro residues" evidence="1">
    <location>
        <begin position="30"/>
        <end position="55"/>
    </location>
</feature>
<organism evidence="3 4">
    <name type="scientific">Pseudo-nitzschia multistriata</name>
    <dbReference type="NCBI Taxonomy" id="183589"/>
    <lineage>
        <taxon>Eukaryota</taxon>
        <taxon>Sar</taxon>
        <taxon>Stramenopiles</taxon>
        <taxon>Ochrophyta</taxon>
        <taxon>Bacillariophyta</taxon>
        <taxon>Bacillariophyceae</taxon>
        <taxon>Bacillariophycidae</taxon>
        <taxon>Bacillariales</taxon>
        <taxon>Bacillariaceae</taxon>
        <taxon>Pseudo-nitzschia</taxon>
    </lineage>
</organism>
<reference evidence="3 4" key="1">
    <citation type="submission" date="2019-01" db="EMBL/GenBank/DDBJ databases">
        <authorList>
            <person name="Ferrante I. M."/>
        </authorList>
    </citation>
    <scope>NUCLEOTIDE SEQUENCE [LARGE SCALE GENOMIC DNA]</scope>
    <source>
        <strain evidence="3 4">B856</strain>
    </source>
</reference>
<keyword evidence="4" id="KW-1185">Reference proteome</keyword>
<dbReference type="EMBL" id="CAACVS010000226">
    <property type="protein sequence ID" value="VEU39597.1"/>
    <property type="molecule type" value="Genomic_DNA"/>
</dbReference>
<feature type="region of interest" description="Disordered" evidence="1">
    <location>
        <begin position="26"/>
        <end position="95"/>
    </location>
</feature>
<gene>
    <name evidence="3" type="ORF">PSNMU_V1.4_AUG-EV-PASAV3_0063240</name>
</gene>
<feature type="compositionally biased region" description="Pro residues" evidence="1">
    <location>
        <begin position="65"/>
        <end position="92"/>
    </location>
</feature>
<protein>
    <submittedName>
        <fullName evidence="3">Uncharacterized protein</fullName>
    </submittedName>
</protein>
<evidence type="ECO:0000313" key="3">
    <source>
        <dbReference type="EMBL" id="VEU39597.1"/>
    </source>
</evidence>
<feature type="chain" id="PRO_5019193331" evidence="2">
    <location>
        <begin position="20"/>
        <end position="581"/>
    </location>
</feature>
<proteinExistence type="predicted"/>
<feature type="signal peptide" evidence="2">
    <location>
        <begin position="1"/>
        <end position="19"/>
    </location>
</feature>
<evidence type="ECO:0000256" key="2">
    <source>
        <dbReference type="SAM" id="SignalP"/>
    </source>
</evidence>
<accession>A0A448ZC14</accession>
<dbReference type="AlphaFoldDB" id="A0A448ZC14"/>
<dbReference type="Proteomes" id="UP000291116">
    <property type="component" value="Unassembled WGS sequence"/>
</dbReference>
<keyword evidence="2" id="KW-0732">Signal</keyword>
<name>A0A448ZC14_9STRA</name>
<evidence type="ECO:0000256" key="1">
    <source>
        <dbReference type="SAM" id="MobiDB-lite"/>
    </source>
</evidence>